<sequence>MSEEDIARAIALSLRDAHAGPAGVHQPLPAPIDLEDDEAQFQAELQRAIEASKAADTGRRTASPATSLASLSSNSPPVTIAPAQSFLSERAQMEQARLARLKRLRGESEDVASEPPRKRQTPSDTSSTASERRGSSKAKGKSRAVDSSGMCWDGELRQTANRHVEAGRNGEDGTPVWRLSEIIGDKTQVSLAIISSYALNISWIYEFFAPETPVVIITQPAPGIGDATVKQVLPNWIRVTPFLRGGRGVVHMKFFLIFYKSGRLRIVISTANLIEYDWRDIENSVWVQDVSRRATPIAHDPKANDFPAAFERVLHALNVDPALTSFVHNDHPNIPLSNLRPGALSTVYDFSRVRVYLIPSIAGKHEGWPKVLKVGHTALMKAVGDMLDGAKKGKLTIECQGSSIGTYSTQWLNEFYTSASGTSPEKMLDEPKTRRAKLPVPQSIKILFPTHAWVQASELGEAGGGTMFCRRSQWEGVKFPRELFAQSKSKRGRVLMHSKMIIAIVGAHQSSRKDDSETEDSDDDIVVLDDKGKGRSQGQQQDVVGWAYVGSHNFTPSAWGTLSGSGFSPVMNITNYELGIAFPLHNEKDVDAVACYQRPPRKYGSDDIPWMQEESKVLNEHD</sequence>
<reference evidence="1" key="1">
    <citation type="submission" date="2021-02" db="EMBL/GenBank/DDBJ databases">
        <authorList>
            <consortium name="DOE Joint Genome Institute"/>
            <person name="Ahrendt S."/>
            <person name="Looney B.P."/>
            <person name="Miyauchi S."/>
            <person name="Morin E."/>
            <person name="Drula E."/>
            <person name="Courty P.E."/>
            <person name="Chicoki N."/>
            <person name="Fauchery L."/>
            <person name="Kohler A."/>
            <person name="Kuo A."/>
            <person name="Labutti K."/>
            <person name="Pangilinan J."/>
            <person name="Lipzen A."/>
            <person name="Riley R."/>
            <person name="Andreopoulos W."/>
            <person name="He G."/>
            <person name="Johnson J."/>
            <person name="Barry K.W."/>
            <person name="Grigoriev I.V."/>
            <person name="Nagy L."/>
            <person name="Hibbett D."/>
            <person name="Henrissat B."/>
            <person name="Matheny P.B."/>
            <person name="Labbe J."/>
            <person name="Martin F."/>
        </authorList>
    </citation>
    <scope>NUCLEOTIDE SEQUENCE</scope>
    <source>
        <strain evidence="1">FP105234-sp</strain>
    </source>
</reference>
<keyword evidence="2" id="KW-1185">Reference proteome</keyword>
<dbReference type="Proteomes" id="UP000814033">
    <property type="component" value="Unassembled WGS sequence"/>
</dbReference>
<name>A0ACB8RY28_9AGAM</name>
<gene>
    <name evidence="1" type="ORF">FA95DRAFT_1557283</name>
</gene>
<accession>A0ACB8RY28</accession>
<organism evidence="1 2">
    <name type="scientific">Auriscalpium vulgare</name>
    <dbReference type="NCBI Taxonomy" id="40419"/>
    <lineage>
        <taxon>Eukaryota</taxon>
        <taxon>Fungi</taxon>
        <taxon>Dikarya</taxon>
        <taxon>Basidiomycota</taxon>
        <taxon>Agaricomycotina</taxon>
        <taxon>Agaricomycetes</taxon>
        <taxon>Russulales</taxon>
        <taxon>Auriscalpiaceae</taxon>
        <taxon>Auriscalpium</taxon>
    </lineage>
</organism>
<comment type="caution">
    <text evidence="1">The sequence shown here is derived from an EMBL/GenBank/DDBJ whole genome shotgun (WGS) entry which is preliminary data.</text>
</comment>
<reference evidence="1" key="2">
    <citation type="journal article" date="2022" name="New Phytol.">
        <title>Evolutionary transition to the ectomycorrhizal habit in the genomes of a hyperdiverse lineage of mushroom-forming fungi.</title>
        <authorList>
            <person name="Looney B."/>
            <person name="Miyauchi S."/>
            <person name="Morin E."/>
            <person name="Drula E."/>
            <person name="Courty P.E."/>
            <person name="Kohler A."/>
            <person name="Kuo A."/>
            <person name="LaButti K."/>
            <person name="Pangilinan J."/>
            <person name="Lipzen A."/>
            <person name="Riley R."/>
            <person name="Andreopoulos W."/>
            <person name="He G."/>
            <person name="Johnson J."/>
            <person name="Nolan M."/>
            <person name="Tritt A."/>
            <person name="Barry K.W."/>
            <person name="Grigoriev I.V."/>
            <person name="Nagy L.G."/>
            <person name="Hibbett D."/>
            <person name="Henrissat B."/>
            <person name="Matheny P.B."/>
            <person name="Labbe J."/>
            <person name="Martin F.M."/>
        </authorList>
    </citation>
    <scope>NUCLEOTIDE SEQUENCE</scope>
    <source>
        <strain evidence="1">FP105234-sp</strain>
    </source>
</reference>
<proteinExistence type="predicted"/>
<evidence type="ECO:0000313" key="1">
    <source>
        <dbReference type="EMBL" id="KAI0049016.1"/>
    </source>
</evidence>
<protein>
    <submittedName>
        <fullName evidence="1">Phospholipase D/nuclease</fullName>
    </submittedName>
</protein>
<evidence type="ECO:0000313" key="2">
    <source>
        <dbReference type="Proteomes" id="UP000814033"/>
    </source>
</evidence>
<dbReference type="EMBL" id="MU275878">
    <property type="protein sequence ID" value="KAI0049016.1"/>
    <property type="molecule type" value="Genomic_DNA"/>
</dbReference>